<evidence type="ECO:0000256" key="1">
    <source>
        <dbReference type="SAM" id="Phobius"/>
    </source>
</evidence>
<evidence type="ECO:0000313" key="2">
    <source>
        <dbReference type="EMBL" id="EPN33490.1"/>
    </source>
</evidence>
<protein>
    <submittedName>
        <fullName evidence="2">Uncharacterized protein</fullName>
    </submittedName>
</protein>
<reference evidence="2 3" key="1">
    <citation type="journal article" date="2013" name="PLoS Pathog.">
        <title>Genomic analysis of the Kiwifruit pathogen Pseudomonas syringae pv. actinidiae provides insight into the origins of an emergent plant disease.</title>
        <authorList>
            <person name="McCann H.C."/>
            <person name="Rikkerink E.H."/>
            <person name="Bertels F."/>
            <person name="Fiers M."/>
            <person name="Lu A."/>
            <person name="Rees-George J."/>
            <person name="Andersen M.T."/>
            <person name="Gleave A.P."/>
            <person name="Haubold B."/>
            <person name="Wohlers M.W."/>
            <person name="Guttman D.S."/>
            <person name="Wang P.W."/>
            <person name="Straub C."/>
            <person name="Vanneste J.L."/>
            <person name="Rainey P.B."/>
            <person name="Templeton M.D."/>
        </authorList>
    </citation>
    <scope>NUCLEOTIDE SEQUENCE [LARGE SCALE GENOMIC DNA]</scope>
    <source>
        <strain evidence="2 3">ICMP 19096</strain>
    </source>
</reference>
<keyword evidence="1" id="KW-1133">Transmembrane helix</keyword>
<dbReference type="Proteomes" id="UP000018849">
    <property type="component" value="Unassembled WGS sequence"/>
</dbReference>
<dbReference type="EMBL" id="AOKF01003684">
    <property type="protein sequence ID" value="EPN33490.1"/>
    <property type="molecule type" value="Genomic_DNA"/>
</dbReference>
<name>A0A656JKH4_PSESF</name>
<keyword evidence="1" id="KW-0812">Transmembrane</keyword>
<gene>
    <name evidence="2" type="ORF">A245_43655</name>
</gene>
<organism evidence="2 3">
    <name type="scientific">Pseudomonas syringae pv. actinidiae ICMP 19096</name>
    <dbReference type="NCBI Taxonomy" id="1194405"/>
    <lineage>
        <taxon>Bacteria</taxon>
        <taxon>Pseudomonadati</taxon>
        <taxon>Pseudomonadota</taxon>
        <taxon>Gammaproteobacteria</taxon>
        <taxon>Pseudomonadales</taxon>
        <taxon>Pseudomonadaceae</taxon>
        <taxon>Pseudomonas</taxon>
        <taxon>Pseudomonas syringae</taxon>
    </lineage>
</organism>
<keyword evidence="1" id="KW-0472">Membrane</keyword>
<dbReference type="AlphaFoldDB" id="A0A656JKH4"/>
<feature type="transmembrane region" description="Helical" evidence="1">
    <location>
        <begin position="6"/>
        <end position="26"/>
    </location>
</feature>
<sequence length="52" mass="5772">MHASVVLGLISVVLLMVSVRMFYLALNQGASERVGPFCAPGWARRLNARAWR</sequence>
<evidence type="ECO:0000313" key="3">
    <source>
        <dbReference type="Proteomes" id="UP000018849"/>
    </source>
</evidence>
<proteinExistence type="predicted"/>
<accession>A0A656JKH4</accession>
<comment type="caution">
    <text evidence="2">The sequence shown here is derived from an EMBL/GenBank/DDBJ whole genome shotgun (WGS) entry which is preliminary data.</text>
</comment>